<evidence type="ECO:0000313" key="2">
    <source>
        <dbReference type="EMBL" id="MCM0619032.1"/>
    </source>
</evidence>
<feature type="transmembrane region" description="Helical" evidence="1">
    <location>
        <begin position="37"/>
        <end position="59"/>
    </location>
</feature>
<feature type="transmembrane region" description="Helical" evidence="1">
    <location>
        <begin position="6"/>
        <end position="30"/>
    </location>
</feature>
<protein>
    <submittedName>
        <fullName evidence="2">Uncharacterized protein</fullName>
    </submittedName>
</protein>
<evidence type="ECO:0000313" key="3">
    <source>
        <dbReference type="Proteomes" id="UP001139485"/>
    </source>
</evidence>
<dbReference type="EMBL" id="JAMOIL010000001">
    <property type="protein sequence ID" value="MCM0619032.1"/>
    <property type="molecule type" value="Genomic_DNA"/>
</dbReference>
<keyword evidence="1" id="KW-0472">Membrane</keyword>
<dbReference type="Proteomes" id="UP001139485">
    <property type="component" value="Unassembled WGS sequence"/>
</dbReference>
<comment type="caution">
    <text evidence="2">The sequence shown here is derived from an EMBL/GenBank/DDBJ whole genome shotgun (WGS) entry which is preliminary data.</text>
</comment>
<feature type="transmembrane region" description="Helical" evidence="1">
    <location>
        <begin position="79"/>
        <end position="97"/>
    </location>
</feature>
<proteinExistence type="predicted"/>
<keyword evidence="3" id="KW-1185">Reference proteome</keyword>
<gene>
    <name evidence="2" type="ORF">M8330_01835</name>
</gene>
<reference evidence="2" key="1">
    <citation type="submission" date="2022-05" db="EMBL/GenBank/DDBJ databases">
        <authorList>
            <person name="Tuo L."/>
        </authorList>
    </citation>
    <scope>NUCLEOTIDE SEQUENCE</scope>
    <source>
        <strain evidence="2">BSK12Z-4</strain>
    </source>
</reference>
<organism evidence="2 3">
    <name type="scientific">Nocardioides bruguierae</name>
    <dbReference type="NCBI Taxonomy" id="2945102"/>
    <lineage>
        <taxon>Bacteria</taxon>
        <taxon>Bacillati</taxon>
        <taxon>Actinomycetota</taxon>
        <taxon>Actinomycetes</taxon>
        <taxon>Propionibacteriales</taxon>
        <taxon>Nocardioidaceae</taxon>
        <taxon>Nocardioides</taxon>
    </lineage>
</organism>
<dbReference type="RefSeq" id="WP_250825936.1">
    <property type="nucleotide sequence ID" value="NZ_JAMOIL010000001.1"/>
</dbReference>
<accession>A0A9X2D453</accession>
<keyword evidence="1" id="KW-0812">Transmembrane</keyword>
<name>A0A9X2D453_9ACTN</name>
<keyword evidence="1" id="KW-1133">Transmembrane helix</keyword>
<evidence type="ECO:0000256" key="1">
    <source>
        <dbReference type="SAM" id="Phobius"/>
    </source>
</evidence>
<sequence length="102" mass="11059">MLLMTWDVLAFGALEAVVALLVTVGSALLLRRSRLAIVAVLGGVVWTLSASALTLFWVAGTGSERLTTLFWDHGYQLDRVRLVALLVTVVSLLAIALRSPRR</sequence>
<dbReference type="AlphaFoldDB" id="A0A9X2D453"/>